<evidence type="ECO:0000313" key="2">
    <source>
        <dbReference type="EMBL" id="KIM26931.1"/>
    </source>
</evidence>
<reference evidence="3" key="2">
    <citation type="submission" date="2015-01" db="EMBL/GenBank/DDBJ databases">
        <title>Evolutionary Origins and Diversification of the Mycorrhizal Mutualists.</title>
        <authorList>
            <consortium name="DOE Joint Genome Institute"/>
            <consortium name="Mycorrhizal Genomics Consortium"/>
            <person name="Kohler A."/>
            <person name="Kuo A."/>
            <person name="Nagy L.G."/>
            <person name="Floudas D."/>
            <person name="Copeland A."/>
            <person name="Barry K.W."/>
            <person name="Cichocki N."/>
            <person name="Veneault-Fourrey C."/>
            <person name="LaButti K."/>
            <person name="Lindquist E.A."/>
            <person name="Lipzen A."/>
            <person name="Lundell T."/>
            <person name="Morin E."/>
            <person name="Murat C."/>
            <person name="Riley R."/>
            <person name="Ohm R."/>
            <person name="Sun H."/>
            <person name="Tunlid A."/>
            <person name="Henrissat B."/>
            <person name="Grigoriev I.V."/>
            <person name="Hibbett D.S."/>
            <person name="Martin F."/>
        </authorList>
    </citation>
    <scope>NUCLEOTIDE SEQUENCE [LARGE SCALE GENOMIC DNA]</scope>
    <source>
        <strain evidence="3">MAFF 305830</strain>
    </source>
</reference>
<sequence>MVQARRVIYLLANIAQWVLAGVEAALSTKIVVEYVNRLDEFAAVYYSSIALGVVTFVVSLAQMIRYGGNCTGSFPNHKMTYKLLNIQTWYLLFLGLCWGAIAISLSVLGFVPDSSFKTCVVCAYLLTGLSGLMALTAMMMQRTL</sequence>
<keyword evidence="1" id="KW-0812">Transmembrane</keyword>
<reference evidence="2 3" key="1">
    <citation type="submission" date="2014-04" db="EMBL/GenBank/DDBJ databases">
        <authorList>
            <consortium name="DOE Joint Genome Institute"/>
            <person name="Kuo A."/>
            <person name="Zuccaro A."/>
            <person name="Kohler A."/>
            <person name="Nagy L.G."/>
            <person name="Floudas D."/>
            <person name="Copeland A."/>
            <person name="Barry K.W."/>
            <person name="Cichocki N."/>
            <person name="Veneault-Fourrey C."/>
            <person name="LaButti K."/>
            <person name="Lindquist E.A."/>
            <person name="Lipzen A."/>
            <person name="Lundell T."/>
            <person name="Morin E."/>
            <person name="Murat C."/>
            <person name="Sun H."/>
            <person name="Tunlid A."/>
            <person name="Henrissat B."/>
            <person name="Grigoriev I.V."/>
            <person name="Hibbett D.S."/>
            <person name="Martin F."/>
            <person name="Nordberg H.P."/>
            <person name="Cantor M.N."/>
            <person name="Hua S.X."/>
        </authorList>
    </citation>
    <scope>NUCLEOTIDE SEQUENCE [LARGE SCALE GENOMIC DNA]</scope>
    <source>
        <strain evidence="2 3">MAFF 305830</strain>
    </source>
</reference>
<evidence type="ECO:0008006" key="4">
    <source>
        <dbReference type="Google" id="ProtNLM"/>
    </source>
</evidence>
<dbReference type="AlphaFoldDB" id="A0A0C3B631"/>
<organism evidence="2 3">
    <name type="scientific">Serendipita vermifera MAFF 305830</name>
    <dbReference type="NCBI Taxonomy" id="933852"/>
    <lineage>
        <taxon>Eukaryota</taxon>
        <taxon>Fungi</taxon>
        <taxon>Dikarya</taxon>
        <taxon>Basidiomycota</taxon>
        <taxon>Agaricomycotina</taxon>
        <taxon>Agaricomycetes</taxon>
        <taxon>Sebacinales</taxon>
        <taxon>Serendipitaceae</taxon>
        <taxon>Serendipita</taxon>
    </lineage>
</organism>
<proteinExistence type="predicted"/>
<keyword evidence="1" id="KW-1133">Transmembrane helix</keyword>
<evidence type="ECO:0000313" key="3">
    <source>
        <dbReference type="Proteomes" id="UP000054097"/>
    </source>
</evidence>
<evidence type="ECO:0000256" key="1">
    <source>
        <dbReference type="SAM" id="Phobius"/>
    </source>
</evidence>
<feature type="transmembrane region" description="Helical" evidence="1">
    <location>
        <begin position="89"/>
        <end position="111"/>
    </location>
</feature>
<name>A0A0C3B631_SERVB</name>
<accession>A0A0C3B631</accession>
<dbReference type="Proteomes" id="UP000054097">
    <property type="component" value="Unassembled WGS sequence"/>
</dbReference>
<keyword evidence="3" id="KW-1185">Reference proteome</keyword>
<protein>
    <recommendedName>
        <fullName evidence="4">MARVEL domain-containing protein</fullName>
    </recommendedName>
</protein>
<gene>
    <name evidence="2" type="ORF">M408DRAFT_330300</name>
</gene>
<feature type="transmembrane region" description="Helical" evidence="1">
    <location>
        <begin position="44"/>
        <end position="68"/>
    </location>
</feature>
<dbReference type="HOGENOM" id="CLU_1797647_0_0_1"/>
<feature type="transmembrane region" description="Helical" evidence="1">
    <location>
        <begin position="123"/>
        <end position="140"/>
    </location>
</feature>
<dbReference type="EMBL" id="KN824302">
    <property type="protein sequence ID" value="KIM26931.1"/>
    <property type="molecule type" value="Genomic_DNA"/>
</dbReference>
<keyword evidence="1" id="KW-0472">Membrane</keyword>
<feature type="transmembrane region" description="Helical" evidence="1">
    <location>
        <begin position="7"/>
        <end position="32"/>
    </location>
</feature>